<dbReference type="PROSITE" id="PS50112">
    <property type="entry name" value="PAS"/>
    <property type="match status" value="1"/>
</dbReference>
<dbReference type="InterPro" id="IPR029016">
    <property type="entry name" value="GAF-like_dom_sf"/>
</dbReference>
<dbReference type="PANTHER" id="PTHR43081:SF1">
    <property type="entry name" value="ADENYLATE CYCLASE, TERMINAL-DIFFERENTIATION SPECIFIC"/>
    <property type="match status" value="1"/>
</dbReference>
<dbReference type="SUPFAM" id="SSF55781">
    <property type="entry name" value="GAF domain-like"/>
    <property type="match status" value="1"/>
</dbReference>
<dbReference type="Pfam" id="PF00211">
    <property type="entry name" value="Guanylate_cyc"/>
    <property type="match status" value="1"/>
</dbReference>
<dbReference type="AlphaFoldDB" id="I4EME1"/>
<dbReference type="GO" id="GO:0004016">
    <property type="term" value="F:adenylate cyclase activity"/>
    <property type="evidence" value="ECO:0007669"/>
    <property type="project" value="UniProtKB-EC"/>
</dbReference>
<dbReference type="SUPFAM" id="SSF81606">
    <property type="entry name" value="PP2C-like"/>
    <property type="match status" value="1"/>
</dbReference>
<keyword evidence="4" id="KW-1185">Reference proteome</keyword>
<dbReference type="SMART" id="SM00065">
    <property type="entry name" value="GAF"/>
    <property type="match status" value="1"/>
</dbReference>
<dbReference type="EC" id="4.6.1.1" evidence="3"/>
<dbReference type="Pfam" id="PF13185">
    <property type="entry name" value="GAF_2"/>
    <property type="match status" value="1"/>
</dbReference>
<dbReference type="InterPro" id="IPR013656">
    <property type="entry name" value="PAS_4"/>
</dbReference>
<gene>
    <name evidence="3" type="ORF">NITHO_5950003</name>
</gene>
<dbReference type="InterPro" id="IPR050697">
    <property type="entry name" value="Adenylyl/Guanylyl_Cyclase_3/4"/>
</dbReference>
<dbReference type="InterPro" id="IPR029787">
    <property type="entry name" value="Nucleotide_cyclase"/>
</dbReference>
<keyword evidence="3" id="KW-0456">Lyase</keyword>
<dbReference type="Pfam" id="PF08448">
    <property type="entry name" value="PAS_4"/>
    <property type="match status" value="1"/>
</dbReference>
<dbReference type="SMART" id="SM00091">
    <property type="entry name" value="PAS"/>
    <property type="match status" value="1"/>
</dbReference>
<dbReference type="SUPFAM" id="SSF55073">
    <property type="entry name" value="Nucleotide cyclase"/>
    <property type="match status" value="1"/>
</dbReference>
<reference evidence="3 4" key="1">
    <citation type="journal article" date="2012" name="ISME J.">
        <title>Nitrification expanded: discovery, physiology and genomics of a nitrite-oxidizing bacterium from the phylum Chloroflexi.</title>
        <authorList>
            <person name="Sorokin D.Y."/>
            <person name="Lucker S."/>
            <person name="Vejmelkova D."/>
            <person name="Kostrikina N.A."/>
            <person name="Kleerebezem R."/>
            <person name="Rijpstra W.I."/>
            <person name="Damste J.S."/>
            <person name="Le Paslier D."/>
            <person name="Muyzer G."/>
            <person name="Wagner M."/>
            <person name="van Loosdrecht M.C."/>
            <person name="Daims H."/>
        </authorList>
    </citation>
    <scope>NUCLEOTIDE SEQUENCE [LARGE SCALE GENOMIC DNA]</scope>
    <source>
        <strain evidence="4">none</strain>
    </source>
</reference>
<dbReference type="PANTHER" id="PTHR43081">
    <property type="entry name" value="ADENYLATE CYCLASE, TERMINAL-DIFFERENTIATION SPECIFIC-RELATED"/>
    <property type="match status" value="1"/>
</dbReference>
<dbReference type="CDD" id="cd00130">
    <property type="entry name" value="PAS"/>
    <property type="match status" value="1"/>
</dbReference>
<evidence type="ECO:0000259" key="1">
    <source>
        <dbReference type="PROSITE" id="PS50112"/>
    </source>
</evidence>
<organism evidence="3 4">
    <name type="scientific">Nitrolancea hollandica Lb</name>
    <dbReference type="NCBI Taxonomy" id="1129897"/>
    <lineage>
        <taxon>Bacteria</taxon>
        <taxon>Pseudomonadati</taxon>
        <taxon>Thermomicrobiota</taxon>
        <taxon>Thermomicrobia</taxon>
        <taxon>Sphaerobacterales</taxon>
        <taxon>Sphaerobacterineae</taxon>
        <taxon>Sphaerobacteraceae</taxon>
        <taxon>Nitrolancea</taxon>
    </lineage>
</organism>
<dbReference type="Proteomes" id="UP000004221">
    <property type="component" value="Unassembled WGS sequence"/>
</dbReference>
<dbReference type="PROSITE" id="PS50125">
    <property type="entry name" value="GUANYLATE_CYCLASE_2"/>
    <property type="match status" value="1"/>
</dbReference>
<dbReference type="GO" id="GO:0009190">
    <property type="term" value="P:cyclic nucleotide biosynthetic process"/>
    <property type="evidence" value="ECO:0007669"/>
    <property type="project" value="InterPro"/>
</dbReference>
<dbReference type="Gene3D" id="3.30.450.20">
    <property type="entry name" value="PAS domain"/>
    <property type="match status" value="1"/>
</dbReference>
<dbReference type="Gene3D" id="3.60.40.10">
    <property type="entry name" value="PPM-type phosphatase domain"/>
    <property type="match status" value="1"/>
</dbReference>
<dbReference type="SMART" id="SM00044">
    <property type="entry name" value="CYCc"/>
    <property type="match status" value="1"/>
</dbReference>
<accession>I4EME1</accession>
<name>I4EME1_9BACT</name>
<dbReference type="InterPro" id="IPR035965">
    <property type="entry name" value="PAS-like_dom_sf"/>
</dbReference>
<feature type="domain" description="Guanylate cyclase" evidence="2">
    <location>
        <begin position="428"/>
        <end position="556"/>
    </location>
</feature>
<dbReference type="InterPro" id="IPR001054">
    <property type="entry name" value="A/G_cyclase"/>
</dbReference>
<dbReference type="Gene3D" id="3.30.70.1230">
    <property type="entry name" value="Nucleotide cyclase"/>
    <property type="match status" value="1"/>
</dbReference>
<feature type="domain" description="PAS" evidence="1">
    <location>
        <begin position="260"/>
        <end position="314"/>
    </location>
</feature>
<comment type="caution">
    <text evidence="3">The sequence shown here is derived from an EMBL/GenBank/DDBJ whole genome shotgun (WGS) entry which is preliminary data.</text>
</comment>
<dbReference type="EMBL" id="CAGS01000551">
    <property type="protein sequence ID" value="CCF85854.1"/>
    <property type="molecule type" value="Genomic_DNA"/>
</dbReference>
<evidence type="ECO:0000313" key="3">
    <source>
        <dbReference type="EMBL" id="CCF85854.1"/>
    </source>
</evidence>
<dbReference type="CDD" id="cd07302">
    <property type="entry name" value="CHD"/>
    <property type="match status" value="1"/>
</dbReference>
<proteinExistence type="predicted"/>
<evidence type="ECO:0000313" key="4">
    <source>
        <dbReference type="Proteomes" id="UP000004221"/>
    </source>
</evidence>
<protein>
    <submittedName>
        <fullName evidence="3">Putative Adenylate cyclase</fullName>
        <ecNumber evidence="3">4.6.1.1</ecNumber>
    </submittedName>
</protein>
<dbReference type="GO" id="GO:0035556">
    <property type="term" value="P:intracellular signal transduction"/>
    <property type="evidence" value="ECO:0007669"/>
    <property type="project" value="InterPro"/>
</dbReference>
<sequence>MITRCLGIKATIEVDSLQETLKQGDLVLLCSDGLYRQLETARIVEILRRFGENAAAELVDEAKRLGGQDDITAVTLAVSAPADEELSAFGRLALLNRLSRELSMSLDLDATLRSVMQHLLDFTGGEHGAILLKDDSGRLSPMVVRDTASAGQPVWLSETVAYEALRERKPILIENALDDPRFSTAESIIAGFIRSIACVPMVIQEDAIGVLYVESSAESGIFDQADLDLLVSFAGQAATAIQNARLHQTLLARTRELEMARTRQESLFRSLTSALIAVDNQGTITHWNLAAEKLFRIPAAAAVGGTLEKVLLSPVAAWLSNLVVQAEMDTYTMLTGLDWEGAVGGRDRVILSGRVTRIRNPDGELDGFMFILDDRTEVVLIEEARRAERAERSRLRDLFSHYVAPAVVNQLLSTPDAVQLGGARRDITILFADVRGFTGFSEKHRPEDVVSLLNHYLELATSEILKQLGTLDKFLGDGVMAIFGAPLPLECHELAAVRAALAMRSRLDQLRKESGVRVGFGIGLNSGTAIVGNIGTPELMNYTAIGDVVNVAARLQAEARSGEILISEATLERISSHVEVEELGPIYVKGRAVPVSTYKVTRIRDEPA</sequence>
<dbReference type="InterPro" id="IPR000014">
    <property type="entry name" value="PAS"/>
</dbReference>
<dbReference type="InterPro" id="IPR003018">
    <property type="entry name" value="GAF"/>
</dbReference>
<evidence type="ECO:0000259" key="2">
    <source>
        <dbReference type="PROSITE" id="PS50125"/>
    </source>
</evidence>
<dbReference type="SUPFAM" id="SSF55785">
    <property type="entry name" value="PYP-like sensor domain (PAS domain)"/>
    <property type="match status" value="1"/>
</dbReference>
<dbReference type="InterPro" id="IPR036457">
    <property type="entry name" value="PPM-type-like_dom_sf"/>
</dbReference>
<dbReference type="Gene3D" id="3.30.450.40">
    <property type="match status" value="1"/>
</dbReference>